<protein>
    <submittedName>
        <fullName evidence="1">Uncharacterized protein</fullName>
    </submittedName>
</protein>
<organism evidence="1 2">
    <name type="scientific">Candidatus Jettenia ecosi</name>
    <dbReference type="NCBI Taxonomy" id="2494326"/>
    <lineage>
        <taxon>Bacteria</taxon>
        <taxon>Pseudomonadati</taxon>
        <taxon>Planctomycetota</taxon>
        <taxon>Candidatus Brocadiia</taxon>
        <taxon>Candidatus Brocadiales</taxon>
        <taxon>Candidatus Brocadiaceae</taxon>
        <taxon>Candidatus Jettenia</taxon>
    </lineage>
</organism>
<accession>A0A533QEE9</accession>
<dbReference type="AlphaFoldDB" id="A0A533QEE9"/>
<evidence type="ECO:0000313" key="1">
    <source>
        <dbReference type="EMBL" id="TLD43137.1"/>
    </source>
</evidence>
<proteinExistence type="predicted"/>
<reference evidence="1 2" key="1">
    <citation type="submission" date="2019-04" db="EMBL/GenBank/DDBJ databases">
        <title>Genome of a novel bacterium Candidatus Jettenia ecosi reconstructed from metagenome of an anammox bioreactor.</title>
        <authorList>
            <person name="Mardanov A.V."/>
            <person name="Beletsky A.V."/>
            <person name="Ravin N.V."/>
            <person name="Botchkova E.A."/>
            <person name="Litti Y.V."/>
            <person name="Nozhevnikova A.N."/>
        </authorList>
    </citation>
    <scope>NUCLEOTIDE SEQUENCE [LARGE SCALE GENOMIC DNA]</scope>
    <source>
        <strain evidence="1">J2</strain>
    </source>
</reference>
<dbReference type="EMBL" id="SULG01000007">
    <property type="protein sequence ID" value="TLD43137.1"/>
    <property type="molecule type" value="Genomic_DNA"/>
</dbReference>
<gene>
    <name evidence="1" type="ORF">JETT_0572</name>
</gene>
<evidence type="ECO:0000313" key="2">
    <source>
        <dbReference type="Proteomes" id="UP000319783"/>
    </source>
</evidence>
<dbReference type="Proteomes" id="UP000319783">
    <property type="component" value="Unassembled WGS sequence"/>
</dbReference>
<name>A0A533QEE9_9BACT</name>
<sequence>MEKINIIFYETSRFTNTPVTLLMSSPKKLVGAHLSNPYFN</sequence>
<comment type="caution">
    <text evidence="1">The sequence shown here is derived from an EMBL/GenBank/DDBJ whole genome shotgun (WGS) entry which is preliminary data.</text>
</comment>